<feature type="compositionally biased region" description="Low complexity" evidence="2">
    <location>
        <begin position="522"/>
        <end position="532"/>
    </location>
</feature>
<feature type="compositionally biased region" description="Basic and acidic residues" evidence="2">
    <location>
        <begin position="508"/>
        <end position="521"/>
    </location>
</feature>
<sequence>MSSGAHSIVGGHLSLDRVLTRNTSPTSLEPKIAVTTTTGQDEELYSFCEGFILNKDGHVVDPYASRFSDQIGLRKLICEETSITLPSGITPSQYDYTQHDVPELRNIQSLFKEEESVAFATFDVLFQVAKTKKLKIYKLYGKKNLTGPFKHVFGLGYELGVHSNLNQSGYLGDYMKVDAVKVLMNQSFRYLVRPVNTDSTVIKPKFPQTQYAASLKSEEFNKVATLKSFTFCQGFILNNYYKIVDPYQKTASKSNICRTLISENTSIKIPAGISPKDFDYRNENIPELVRLEKLFIPGEYIAFGDFGLLFSHTRVSRLTVYKLHESDRTGSFTYACCYDRLTNAQRSRASGPYTFNGVKLKGNTSPRTRYLLMPDNLDDLTVVDSTASMIDSPVSSISNEDISPVADESGRLTNHQISKTSTQRTMQNSKSDMAMKFADHASVVLDKVNKQLKSVTEHIDIPTAGVQHTSISEISPAVTNSSKEHVAPQQLEVSNPHMVDPESPLSSHEVEMNNDDYRDDTSGIITPGSDSSDISDDVVSEKTSHNNAYESAVQLSHEDDHLIQSESSICQPSNKSSKSKPRTDNTAGSVDSCSDSTAHAFSPTPLYSNIPGSSSFTGISKKSVTEQDSSESNVVDHTDSELADSPVVLDTFEYNPSFPVSNGNEIGYTHEDLKQCVIQELEEECKALQQKLEQQTQIYERRLEQEKSKFQKEMENLQHQQQQSVLQEQLQPSQGSVVSCGSSVTYYLQESASDFITPGELLNTDLLNELKNVYLYLLYQGQLSSFISYLEEMKGKASLGGDKSHWCVTCNTYNFHNAGCPFVAPPYFKSYVSAVSNSDENSHGHIEPRSMNRKTTSNGKVSSKRSRDSESHVDGVMMKSPHIKDSIIL</sequence>
<evidence type="ECO:0000256" key="2">
    <source>
        <dbReference type="SAM" id="MobiDB-lite"/>
    </source>
</evidence>
<reference evidence="3" key="1">
    <citation type="submission" date="2023-04" db="EMBL/GenBank/DDBJ databases">
        <title>Ambrosiozyma monospora NBRC 1965.</title>
        <authorList>
            <person name="Ichikawa N."/>
            <person name="Sato H."/>
            <person name="Tonouchi N."/>
        </authorList>
    </citation>
    <scope>NUCLEOTIDE SEQUENCE</scope>
    <source>
        <strain evidence="3">NBRC 1965</strain>
    </source>
</reference>
<dbReference type="Proteomes" id="UP001165063">
    <property type="component" value="Unassembled WGS sequence"/>
</dbReference>
<evidence type="ECO:0000256" key="1">
    <source>
        <dbReference type="SAM" id="Coils"/>
    </source>
</evidence>
<keyword evidence="4" id="KW-1185">Reference proteome</keyword>
<feature type="compositionally biased region" description="Polar residues" evidence="2">
    <location>
        <begin position="619"/>
        <end position="633"/>
    </location>
</feature>
<evidence type="ECO:0000313" key="4">
    <source>
        <dbReference type="Proteomes" id="UP001165063"/>
    </source>
</evidence>
<comment type="caution">
    <text evidence="3">The sequence shown here is derived from an EMBL/GenBank/DDBJ whole genome shotgun (WGS) entry which is preliminary data.</text>
</comment>
<feature type="region of interest" description="Disordered" evidence="2">
    <location>
        <begin position="839"/>
        <end position="889"/>
    </location>
</feature>
<organism evidence="3 4">
    <name type="scientific">Ambrosiozyma monospora</name>
    <name type="common">Yeast</name>
    <name type="synonym">Endomycopsis monosporus</name>
    <dbReference type="NCBI Taxonomy" id="43982"/>
    <lineage>
        <taxon>Eukaryota</taxon>
        <taxon>Fungi</taxon>
        <taxon>Dikarya</taxon>
        <taxon>Ascomycota</taxon>
        <taxon>Saccharomycotina</taxon>
        <taxon>Pichiomycetes</taxon>
        <taxon>Pichiales</taxon>
        <taxon>Pichiaceae</taxon>
        <taxon>Ambrosiozyma</taxon>
    </lineage>
</organism>
<accession>A0A9W6Z056</accession>
<feature type="region of interest" description="Disordered" evidence="2">
    <location>
        <begin position="477"/>
        <end position="546"/>
    </location>
</feature>
<proteinExistence type="predicted"/>
<feature type="compositionally biased region" description="Polar residues" evidence="2">
    <location>
        <begin position="584"/>
        <end position="597"/>
    </location>
</feature>
<feature type="coiled-coil region" evidence="1">
    <location>
        <begin position="671"/>
        <end position="723"/>
    </location>
</feature>
<feature type="compositionally biased region" description="Polar residues" evidence="2">
    <location>
        <begin position="567"/>
        <end position="576"/>
    </location>
</feature>
<evidence type="ECO:0000313" key="3">
    <source>
        <dbReference type="EMBL" id="GMG38858.1"/>
    </source>
</evidence>
<feature type="region of interest" description="Disordered" evidence="2">
    <location>
        <begin position="567"/>
        <end position="597"/>
    </location>
</feature>
<feature type="compositionally biased region" description="Basic and acidic residues" evidence="2">
    <location>
        <begin position="840"/>
        <end position="850"/>
    </location>
</feature>
<feature type="region of interest" description="Disordered" evidence="2">
    <location>
        <begin position="619"/>
        <end position="641"/>
    </location>
</feature>
<keyword evidence="1" id="KW-0175">Coiled coil</keyword>
<dbReference type="EMBL" id="BSXU01002621">
    <property type="protein sequence ID" value="GMG38858.1"/>
    <property type="molecule type" value="Genomic_DNA"/>
</dbReference>
<protein>
    <submittedName>
        <fullName evidence="3">Unnamed protein product</fullName>
    </submittedName>
</protein>
<dbReference type="AlphaFoldDB" id="A0A9W6Z056"/>
<gene>
    <name evidence="3" type="ORF">Amon01_000503600</name>
</gene>
<name>A0A9W6Z056_AMBMO</name>